<dbReference type="EMBL" id="LN847008">
    <property type="protein sequence ID" value="CRI41540.1"/>
    <property type="molecule type" value="Genomic_DNA"/>
</dbReference>
<evidence type="ECO:0000313" key="19">
    <source>
        <dbReference type="EMBL" id="CRI50559.1"/>
    </source>
</evidence>
<evidence type="ECO:0000313" key="20">
    <source>
        <dbReference type="EMBL" id="CRI51686.1"/>
    </source>
</evidence>
<dbReference type="NCBIfam" id="TIGR00652">
    <property type="entry name" value="DapF"/>
    <property type="match status" value="1"/>
</dbReference>
<dbReference type="EMBL" id="LN847004">
    <property type="protein sequence ID" value="CRI40411.1"/>
    <property type="molecule type" value="Genomic_DNA"/>
</dbReference>
<dbReference type="NCBIfam" id="NF038284">
    <property type="entry name" value="bifunc_DapF"/>
    <property type="match status" value="1"/>
</dbReference>
<dbReference type="AlphaFoldDB" id="A0A0F7XC29"/>
<evidence type="ECO:0000313" key="21">
    <source>
        <dbReference type="EMBL" id="CRI53102.1"/>
    </source>
</evidence>
<comment type="function">
    <text evidence="9">Catalyzes the stereoinversion of LL-2,6-diaminopimelate (L,L-DAP) to meso-diaminopimelate (meso-DAP), a precursor of L-lysine and an essential component of the bacterial peptidoglycan.</text>
</comment>
<feature type="binding site" evidence="9">
    <location>
        <begin position="73"/>
        <end position="74"/>
    </location>
    <ligand>
        <name>substrate</name>
    </ligand>
</feature>
<dbReference type="InterPro" id="IPR018510">
    <property type="entry name" value="DAP_epimerase_AS"/>
</dbReference>
<sequence length="257" mass="28323">MAFYSPSTISKYFIYSGAGNRFLLGETLPEVEDVRFLCQETRVDGFLYLKPSSCADAQLIIFNSDGSRPTMCGNGLRCAIAHLASQKGKSDISVSTDSGLYSGYFYSWDRVLVDMTLADWRASVHRLESRPDPLPKEVVCIHTGVPHAVVILPEISTLDLSILGPFLRYHQTFSPDGVNVNFVQILGHCQLRVRTYERGVEGETAACGTGALASALVVSNSYGWKESIQIHTWGGELMTVSQNRGRVYLQGSVTRDL</sequence>
<dbReference type="SUPFAM" id="SSF54506">
    <property type="entry name" value="Diaminopimelate epimerase-like"/>
    <property type="match status" value="2"/>
</dbReference>
<feature type="binding site" evidence="9">
    <location>
        <position position="63"/>
    </location>
    <ligand>
        <name>substrate</name>
    </ligand>
</feature>
<comment type="subcellular location">
    <subcellularLocation>
        <location evidence="9">Cytoplasm</location>
    </subcellularLocation>
</comment>
<feature type="active site" description="Proton donor" evidence="9">
    <location>
        <position position="72"/>
    </location>
</feature>
<dbReference type="GeneID" id="45050561"/>
<dbReference type="EMBL" id="LN847184">
    <property type="protein sequence ID" value="CRI43767.1"/>
    <property type="molecule type" value="Genomic_DNA"/>
</dbReference>
<comment type="catalytic activity">
    <reaction evidence="8 9">
        <text>(2S,6S)-2,6-diaminopimelate = meso-2,6-diaminopimelate</text>
        <dbReference type="Rhea" id="RHEA:15393"/>
        <dbReference type="ChEBI" id="CHEBI:57609"/>
        <dbReference type="ChEBI" id="CHEBI:57791"/>
        <dbReference type="EC" id="5.1.1.7"/>
    </reaction>
</comment>
<evidence type="ECO:0000313" key="16">
    <source>
        <dbReference type="EMBL" id="CRI46007.1"/>
    </source>
</evidence>
<accession>A0A0F7XC29</accession>
<name>A0A0F7XC29_CHLPN</name>
<feature type="binding site" evidence="9">
    <location>
        <position position="20"/>
    </location>
    <ligand>
        <name>substrate</name>
    </ligand>
</feature>
<dbReference type="EMBL" id="LN847233">
    <property type="protein sequence ID" value="CRI47138.1"/>
    <property type="molecule type" value="Genomic_DNA"/>
</dbReference>
<evidence type="ECO:0000256" key="3">
    <source>
        <dbReference type="ARBA" id="ARBA00013080"/>
    </source>
</evidence>
<dbReference type="EMBL" id="LN847049">
    <property type="protein sequence ID" value="CRI42633.1"/>
    <property type="molecule type" value="Genomic_DNA"/>
</dbReference>
<dbReference type="PANTHER" id="PTHR31689:SF0">
    <property type="entry name" value="DIAMINOPIMELATE EPIMERASE"/>
    <property type="match status" value="1"/>
</dbReference>
<protein>
    <recommendedName>
        <fullName evidence="3 9">Diaminopimelate epimerase</fullName>
        <shortName evidence="9">DAP epimerase</shortName>
        <ecNumber evidence="3 9">5.1.1.7</ecNumber>
    </recommendedName>
    <alternativeName>
        <fullName evidence="9">PLP-independent amino acid racemase</fullName>
    </alternativeName>
</protein>
<feature type="binding site" evidence="9">
    <location>
        <begin position="208"/>
        <end position="209"/>
    </location>
    <ligand>
        <name>substrate</name>
    </ligand>
</feature>
<dbReference type="GO" id="GO:0009089">
    <property type="term" value="P:lysine biosynthetic process via diaminopimelate"/>
    <property type="evidence" value="ECO:0007669"/>
    <property type="project" value="UniProtKB-UniRule"/>
</dbReference>
<evidence type="ECO:0000256" key="5">
    <source>
        <dbReference type="ARBA" id="ARBA00022605"/>
    </source>
</evidence>
<dbReference type="EMBL" id="LN847244">
    <property type="protein sequence ID" value="CRI49431.1"/>
    <property type="molecule type" value="Genomic_DNA"/>
</dbReference>
<dbReference type="PATRIC" id="fig|83558.13.peg.554"/>
<evidence type="ECO:0000256" key="10">
    <source>
        <dbReference type="PROSITE-ProRule" id="PRU10125"/>
    </source>
</evidence>
<dbReference type="InterPro" id="IPR001653">
    <property type="entry name" value="DAP_epimerase_DapF"/>
</dbReference>
<evidence type="ECO:0000256" key="6">
    <source>
        <dbReference type="ARBA" id="ARBA00023154"/>
    </source>
</evidence>
<evidence type="ECO:0000313" key="11">
    <source>
        <dbReference type="EMBL" id="CRI38146.1"/>
    </source>
</evidence>
<dbReference type="PANTHER" id="PTHR31689">
    <property type="entry name" value="DIAMINOPIMELATE EPIMERASE, CHLOROPLASTIC"/>
    <property type="match status" value="1"/>
</dbReference>
<proteinExistence type="inferred from homology"/>
<evidence type="ECO:0000256" key="4">
    <source>
        <dbReference type="ARBA" id="ARBA00022490"/>
    </source>
</evidence>
<feature type="active site" description="Proton acceptor" evidence="9">
    <location>
        <position position="207"/>
    </location>
</feature>
<evidence type="ECO:0000313" key="14">
    <source>
        <dbReference type="EMBL" id="CRI42633.1"/>
    </source>
</evidence>
<dbReference type="UniPathway" id="UPA00034">
    <property type="reaction ID" value="UER00025"/>
</dbReference>
<dbReference type="EMBL" id="LN847240">
    <property type="protein sequence ID" value="CRI50559.1"/>
    <property type="molecule type" value="Genomic_DNA"/>
</dbReference>
<evidence type="ECO:0000313" key="15">
    <source>
        <dbReference type="EMBL" id="CRI43767.1"/>
    </source>
</evidence>
<dbReference type="GO" id="GO:0005829">
    <property type="term" value="C:cytosol"/>
    <property type="evidence" value="ECO:0007669"/>
    <property type="project" value="TreeGrafter"/>
</dbReference>
<dbReference type="RefSeq" id="WP_010883157.1">
    <property type="nucleotide sequence ID" value="NZ_CP172581.1"/>
</dbReference>
<dbReference type="HAMAP" id="MF_00197">
    <property type="entry name" value="DAP_epimerase"/>
    <property type="match status" value="1"/>
</dbReference>
<dbReference type="GO" id="GO:0008837">
    <property type="term" value="F:diaminopimelate epimerase activity"/>
    <property type="evidence" value="ECO:0007669"/>
    <property type="project" value="UniProtKB-UniRule"/>
</dbReference>
<evidence type="ECO:0000313" key="13">
    <source>
        <dbReference type="EMBL" id="CRI41540.1"/>
    </source>
</evidence>
<comment type="similarity">
    <text evidence="2 9">Belongs to the diaminopimelate epimerase family.</text>
</comment>
<dbReference type="OMA" id="GIRCFAR"/>
<dbReference type="EMBL" id="LN847227">
    <property type="protein sequence ID" value="CRI46007.1"/>
    <property type="molecule type" value="Genomic_DNA"/>
</dbReference>
<gene>
    <name evidence="9" type="primary">dapF</name>
    <name evidence="11" type="ORF">BN1224_CV15_B_04690</name>
    <name evidence="14" type="ORF">BN1224_DC9_BS_01160</name>
    <name evidence="13" type="ORF">BN1224_GiD_A_05410</name>
    <name evidence="15" type="ORF">BN1224_H12_EE_00250</name>
    <name evidence="16" type="ORF">BN1224_MUL2216_F_00620</name>
    <name evidence="17" type="ORF">BN1224_Panola_H_00360</name>
    <name evidence="19" type="ORF">BN1224_PB1_B_05280</name>
    <name evidence="18" type="ORF">BN1224_U1271_C_03710</name>
    <name evidence="20" type="ORF">BN1224_UZG1_A_05410</name>
    <name evidence="21" type="ORF">BN1224_Wien2_G_01660</name>
    <name evidence="22" type="ORF">BN1224_YK41_BP_00360</name>
    <name evidence="12" type="ORF">CWL029c_D_00480</name>
</gene>
<evidence type="ECO:0000256" key="1">
    <source>
        <dbReference type="ARBA" id="ARBA00005196"/>
    </source>
</evidence>
<evidence type="ECO:0000313" key="18">
    <source>
        <dbReference type="EMBL" id="CRI49431.1"/>
    </source>
</evidence>
<keyword evidence="4 9" id="KW-0963">Cytoplasm</keyword>
<evidence type="ECO:0000256" key="7">
    <source>
        <dbReference type="ARBA" id="ARBA00023235"/>
    </source>
</evidence>
<feature type="active site" evidence="10">
    <location>
        <position position="72"/>
    </location>
</feature>
<reference evidence="17" key="1">
    <citation type="submission" date="2015-05" db="EMBL/GenBank/DDBJ databases">
        <authorList>
            <person name="Rattei Thomas"/>
        </authorList>
    </citation>
    <scope>NUCLEOTIDE SEQUENCE</scope>
    <source>
        <strain evidence="11">CV15</strain>
        <strain evidence="12">CWL029c</strain>
        <strain evidence="14">DC9</strain>
        <strain evidence="13">GiD</strain>
        <strain evidence="15">H12</strain>
        <strain evidence="16">MUL2216</strain>
        <strain evidence="17">Panola</strain>
        <strain evidence="19">PB1</strain>
        <strain evidence="18">U1271</strain>
        <strain evidence="20">UZG1</strain>
        <strain evidence="21">Wien2</strain>
        <strain evidence="22">YK41</strain>
    </source>
</reference>
<dbReference type="InterPro" id="IPR053407">
    <property type="entry name" value="DAP_Epimerase"/>
</dbReference>
<dbReference type="EMBL" id="LN846998">
    <property type="protein sequence ID" value="CRI38146.1"/>
    <property type="molecule type" value="Genomic_DNA"/>
</dbReference>
<feature type="site" description="Could be important to modulate the pK values of the two catalytic cysteine residues" evidence="9">
    <location>
        <position position="197"/>
    </location>
</feature>
<comment type="caution">
    <text evidence="9">Lacks conserved residue(s) required for the propagation of feature annotation.</text>
</comment>
<dbReference type="EMBL" id="LN847245">
    <property type="protein sequence ID" value="CRI51686.1"/>
    <property type="molecule type" value="Genomic_DNA"/>
</dbReference>
<evidence type="ECO:0000313" key="12">
    <source>
        <dbReference type="EMBL" id="CRI40411.1"/>
    </source>
</evidence>
<organism evidence="17">
    <name type="scientific">Chlamydia pneumoniae</name>
    <name type="common">Chlamydophila pneumoniae</name>
    <dbReference type="NCBI Taxonomy" id="83558"/>
    <lineage>
        <taxon>Bacteria</taxon>
        <taxon>Pseudomonadati</taxon>
        <taxon>Chlamydiota</taxon>
        <taxon>Chlamydiia</taxon>
        <taxon>Chlamydiales</taxon>
        <taxon>Chlamydiaceae</taxon>
        <taxon>Chlamydia/Chlamydophila group</taxon>
        <taxon>Chlamydia</taxon>
    </lineage>
</organism>
<evidence type="ECO:0000256" key="2">
    <source>
        <dbReference type="ARBA" id="ARBA00010219"/>
    </source>
</evidence>
<dbReference type="PROSITE" id="PS01326">
    <property type="entry name" value="DAP_EPIMERASE"/>
    <property type="match status" value="1"/>
</dbReference>
<dbReference type="Pfam" id="PF01678">
    <property type="entry name" value="DAP_epimerase"/>
    <property type="match status" value="2"/>
</dbReference>
<dbReference type="SMR" id="A0A0F7XC29"/>
<feature type="binding site" evidence="9">
    <location>
        <begin position="197"/>
        <end position="198"/>
    </location>
    <ligand>
        <name>substrate</name>
    </ligand>
</feature>
<comment type="subunit">
    <text evidence="9">Homodimer.</text>
</comment>
<evidence type="ECO:0000256" key="9">
    <source>
        <dbReference type="HAMAP-Rule" id="MF_00197"/>
    </source>
</evidence>
<evidence type="ECO:0000313" key="17">
    <source>
        <dbReference type="EMBL" id="CRI47138.1"/>
    </source>
</evidence>
<dbReference type="EC" id="5.1.1.7" evidence="3 9"/>
<keyword evidence="5 9" id="KW-0028">Amino-acid biosynthesis</keyword>
<evidence type="ECO:0000256" key="8">
    <source>
        <dbReference type="ARBA" id="ARBA00051712"/>
    </source>
</evidence>
<keyword evidence="7 9" id="KW-0413">Isomerase</keyword>
<evidence type="ECO:0000313" key="22">
    <source>
        <dbReference type="EMBL" id="CRI73179.1"/>
    </source>
</evidence>
<dbReference type="Gene3D" id="3.10.310.10">
    <property type="entry name" value="Diaminopimelate Epimerase, Chain A, domain 1"/>
    <property type="match status" value="2"/>
</dbReference>
<feature type="binding site" evidence="9">
    <location>
        <position position="179"/>
    </location>
    <ligand>
        <name>substrate</name>
    </ligand>
</feature>
<keyword evidence="6 9" id="KW-0457">Lysine biosynthesis</keyword>
<comment type="pathway">
    <text evidence="1 9">Amino-acid biosynthesis; L-lysine biosynthesis via DAP pathway; DL-2,6-diaminopimelate from LL-2,6-diaminopimelate: step 1/1.</text>
</comment>
<feature type="site" description="Could be important to modulate the pK values of the two catalytic cysteine residues" evidence="9">
    <location>
        <position position="147"/>
    </location>
</feature>
<dbReference type="EMBL" id="LN849041">
    <property type="protein sequence ID" value="CRI73179.1"/>
    <property type="molecule type" value="Genomic_DNA"/>
</dbReference>
<dbReference type="EMBL" id="LN847254">
    <property type="protein sequence ID" value="CRI53102.1"/>
    <property type="molecule type" value="Genomic_DNA"/>
</dbReference>